<comment type="caution">
    <text evidence="2">The sequence shown here is derived from an EMBL/GenBank/DDBJ whole genome shotgun (WGS) entry which is preliminary data.</text>
</comment>
<dbReference type="Proteomes" id="UP000823941">
    <property type="component" value="Chromosome 6"/>
</dbReference>
<keyword evidence="1" id="KW-0812">Transmembrane</keyword>
<evidence type="ECO:0000313" key="2">
    <source>
        <dbReference type="EMBL" id="KAG7309871.1"/>
    </source>
</evidence>
<evidence type="ECO:0000313" key="3">
    <source>
        <dbReference type="Proteomes" id="UP000823941"/>
    </source>
</evidence>
<keyword evidence="1" id="KW-1133">Transmembrane helix</keyword>
<keyword evidence="1" id="KW-0472">Membrane</keyword>
<gene>
    <name evidence="2" type="ORF">JYU34_004385</name>
</gene>
<proteinExistence type="predicted"/>
<evidence type="ECO:0000256" key="1">
    <source>
        <dbReference type="SAM" id="Phobius"/>
    </source>
</evidence>
<protein>
    <submittedName>
        <fullName evidence="2">Uncharacterized protein</fullName>
    </submittedName>
</protein>
<reference evidence="2 3" key="1">
    <citation type="submission" date="2021-06" db="EMBL/GenBank/DDBJ databases">
        <title>A haploid diamondback moth (Plutella xylostella L.) genome assembly resolves 31 chromosomes and identifies a diamide resistance mutation.</title>
        <authorList>
            <person name="Ward C.M."/>
            <person name="Perry K.D."/>
            <person name="Baker G."/>
            <person name="Powis K."/>
            <person name="Heckel D.G."/>
            <person name="Baxter S.W."/>
        </authorList>
    </citation>
    <scope>NUCLEOTIDE SEQUENCE [LARGE SCALE GENOMIC DNA]</scope>
    <source>
        <strain evidence="2 3">LV</strain>
        <tissue evidence="2">Single pupa</tissue>
    </source>
</reference>
<name>A0ABQ7QXU4_PLUXY</name>
<accession>A0ABQ7QXU4</accession>
<organism evidence="2 3">
    <name type="scientific">Plutella xylostella</name>
    <name type="common">Diamondback moth</name>
    <name type="synonym">Plutella maculipennis</name>
    <dbReference type="NCBI Taxonomy" id="51655"/>
    <lineage>
        <taxon>Eukaryota</taxon>
        <taxon>Metazoa</taxon>
        <taxon>Ecdysozoa</taxon>
        <taxon>Arthropoda</taxon>
        <taxon>Hexapoda</taxon>
        <taxon>Insecta</taxon>
        <taxon>Pterygota</taxon>
        <taxon>Neoptera</taxon>
        <taxon>Endopterygota</taxon>
        <taxon>Lepidoptera</taxon>
        <taxon>Glossata</taxon>
        <taxon>Ditrysia</taxon>
        <taxon>Yponomeutoidea</taxon>
        <taxon>Plutellidae</taxon>
        <taxon>Plutella</taxon>
    </lineage>
</organism>
<dbReference type="EMBL" id="JAHIBW010000006">
    <property type="protein sequence ID" value="KAG7309871.1"/>
    <property type="molecule type" value="Genomic_DNA"/>
</dbReference>
<sequence length="50" mass="5706">MIMDIVYFYDDVLNCVYKSMAFLMMMCGAGPSLLEANFLLIIKCVVPNTY</sequence>
<feature type="transmembrane region" description="Helical" evidence="1">
    <location>
        <begin position="20"/>
        <end position="42"/>
    </location>
</feature>
<keyword evidence="3" id="KW-1185">Reference proteome</keyword>